<evidence type="ECO:0000313" key="2">
    <source>
        <dbReference type="Proteomes" id="UP001054945"/>
    </source>
</evidence>
<reference evidence="1 2" key="1">
    <citation type="submission" date="2021-06" db="EMBL/GenBank/DDBJ databases">
        <title>Caerostris extrusa draft genome.</title>
        <authorList>
            <person name="Kono N."/>
            <person name="Arakawa K."/>
        </authorList>
    </citation>
    <scope>NUCLEOTIDE SEQUENCE [LARGE SCALE GENOMIC DNA]</scope>
</reference>
<gene>
    <name evidence="1" type="ORF">CEXT_252441</name>
</gene>
<proteinExistence type="predicted"/>
<accession>A0AAV4SGX0</accession>
<dbReference type="AlphaFoldDB" id="A0AAV4SGX0"/>
<protein>
    <submittedName>
        <fullName evidence="1">Uncharacterized protein</fullName>
    </submittedName>
</protein>
<organism evidence="1 2">
    <name type="scientific">Caerostris extrusa</name>
    <name type="common">Bark spider</name>
    <name type="synonym">Caerostris bankana</name>
    <dbReference type="NCBI Taxonomy" id="172846"/>
    <lineage>
        <taxon>Eukaryota</taxon>
        <taxon>Metazoa</taxon>
        <taxon>Ecdysozoa</taxon>
        <taxon>Arthropoda</taxon>
        <taxon>Chelicerata</taxon>
        <taxon>Arachnida</taxon>
        <taxon>Araneae</taxon>
        <taxon>Araneomorphae</taxon>
        <taxon>Entelegynae</taxon>
        <taxon>Araneoidea</taxon>
        <taxon>Araneidae</taxon>
        <taxon>Caerostris</taxon>
    </lineage>
</organism>
<sequence>MKTPTRLFVMFLASVTRPNESFPQKRTNISPSCRQEEGVLSVTPSTCQSETAVVADSLSLWNRLIKCLPGVTCVPLCSWPCLISISQQR</sequence>
<evidence type="ECO:0000313" key="1">
    <source>
        <dbReference type="EMBL" id="GIY32446.1"/>
    </source>
</evidence>
<keyword evidence="2" id="KW-1185">Reference proteome</keyword>
<comment type="caution">
    <text evidence="1">The sequence shown here is derived from an EMBL/GenBank/DDBJ whole genome shotgun (WGS) entry which is preliminary data.</text>
</comment>
<dbReference type="EMBL" id="BPLR01009511">
    <property type="protein sequence ID" value="GIY32446.1"/>
    <property type="molecule type" value="Genomic_DNA"/>
</dbReference>
<dbReference type="Proteomes" id="UP001054945">
    <property type="component" value="Unassembled WGS sequence"/>
</dbReference>
<name>A0AAV4SGX0_CAEEX</name>